<evidence type="ECO:0000313" key="2">
    <source>
        <dbReference type="EMBL" id="TNN35069.1"/>
    </source>
</evidence>
<feature type="compositionally biased region" description="Low complexity" evidence="1">
    <location>
        <begin position="147"/>
        <end position="170"/>
    </location>
</feature>
<sequence length="236" mass="25082">MLVGYHGNTPSKSDPEVGNKSETDASRLHVSSATLVMNGRWETRSWRAQRSEGRGQRSEGSWPSENGHRDTGTQGPHRDTGSTQGPHRDTGSSEPGRVQSPTAEGQTLREQQRGQRRRLPSHNTCCSSSSSSSAFCSVLLRAGRQTYSSSSSSSSSSSRACRQTYSSSSGGRRDVSSRSSAAASSAILPSSPPPPRGYPLDHSACMGNTMAPTGSCLSLEVALRDDQISRLLPVGL</sequence>
<name>A0A4Z2F1Q5_9TELE</name>
<feature type="compositionally biased region" description="Low complexity" evidence="1">
    <location>
        <begin position="177"/>
        <end position="189"/>
    </location>
</feature>
<feature type="compositionally biased region" description="Basic and acidic residues" evidence="1">
    <location>
        <begin position="66"/>
        <end position="91"/>
    </location>
</feature>
<gene>
    <name evidence="2" type="ORF">EYF80_054761</name>
</gene>
<feature type="compositionally biased region" description="Basic and acidic residues" evidence="1">
    <location>
        <begin position="13"/>
        <end position="27"/>
    </location>
</feature>
<proteinExistence type="predicted"/>
<comment type="caution">
    <text evidence="2">The sequence shown here is derived from an EMBL/GenBank/DDBJ whole genome shotgun (WGS) entry which is preliminary data.</text>
</comment>
<feature type="region of interest" description="Disordered" evidence="1">
    <location>
        <begin position="147"/>
        <end position="203"/>
    </location>
</feature>
<evidence type="ECO:0000256" key="1">
    <source>
        <dbReference type="SAM" id="MobiDB-lite"/>
    </source>
</evidence>
<dbReference type="AlphaFoldDB" id="A0A4Z2F1Q5"/>
<accession>A0A4Z2F1Q5</accession>
<keyword evidence="3" id="KW-1185">Reference proteome</keyword>
<evidence type="ECO:0000313" key="3">
    <source>
        <dbReference type="Proteomes" id="UP000314294"/>
    </source>
</evidence>
<organism evidence="2 3">
    <name type="scientific">Liparis tanakae</name>
    <name type="common">Tanaka's snailfish</name>
    <dbReference type="NCBI Taxonomy" id="230148"/>
    <lineage>
        <taxon>Eukaryota</taxon>
        <taxon>Metazoa</taxon>
        <taxon>Chordata</taxon>
        <taxon>Craniata</taxon>
        <taxon>Vertebrata</taxon>
        <taxon>Euteleostomi</taxon>
        <taxon>Actinopterygii</taxon>
        <taxon>Neopterygii</taxon>
        <taxon>Teleostei</taxon>
        <taxon>Neoteleostei</taxon>
        <taxon>Acanthomorphata</taxon>
        <taxon>Eupercaria</taxon>
        <taxon>Perciformes</taxon>
        <taxon>Cottioidei</taxon>
        <taxon>Cottales</taxon>
        <taxon>Liparidae</taxon>
        <taxon>Liparis</taxon>
    </lineage>
</organism>
<feature type="region of interest" description="Disordered" evidence="1">
    <location>
        <begin position="1"/>
        <end position="131"/>
    </location>
</feature>
<feature type="compositionally biased region" description="Basic and acidic residues" evidence="1">
    <location>
        <begin position="41"/>
        <end position="57"/>
    </location>
</feature>
<dbReference type="Proteomes" id="UP000314294">
    <property type="component" value="Unassembled WGS sequence"/>
</dbReference>
<reference evidence="2 3" key="1">
    <citation type="submission" date="2019-03" db="EMBL/GenBank/DDBJ databases">
        <title>First draft genome of Liparis tanakae, snailfish: a comprehensive survey of snailfish specific genes.</title>
        <authorList>
            <person name="Kim W."/>
            <person name="Song I."/>
            <person name="Jeong J.-H."/>
            <person name="Kim D."/>
            <person name="Kim S."/>
            <person name="Ryu S."/>
            <person name="Song J.Y."/>
            <person name="Lee S.K."/>
        </authorList>
    </citation>
    <scope>NUCLEOTIDE SEQUENCE [LARGE SCALE GENOMIC DNA]</scope>
    <source>
        <tissue evidence="2">Muscle</tissue>
    </source>
</reference>
<protein>
    <submittedName>
        <fullName evidence="2">Uncharacterized protein</fullName>
    </submittedName>
</protein>
<dbReference type="EMBL" id="SRLO01001835">
    <property type="protein sequence ID" value="TNN35069.1"/>
    <property type="molecule type" value="Genomic_DNA"/>
</dbReference>